<feature type="region of interest" description="Disordered" evidence="9">
    <location>
        <begin position="162"/>
        <end position="257"/>
    </location>
</feature>
<dbReference type="GO" id="GO:0016787">
    <property type="term" value="F:hydrolase activity"/>
    <property type="evidence" value="ECO:0007669"/>
    <property type="project" value="UniProtKB-KW"/>
</dbReference>
<dbReference type="FunCoup" id="E2BIK3">
    <property type="interactions" value="2268"/>
</dbReference>
<evidence type="ECO:0000256" key="3">
    <source>
        <dbReference type="ARBA" id="ARBA00022741"/>
    </source>
</evidence>
<dbReference type="SUPFAM" id="SSF52540">
    <property type="entry name" value="P-loop containing nucleoside triphosphate hydrolases"/>
    <property type="match status" value="1"/>
</dbReference>
<dbReference type="AlphaFoldDB" id="E2BIK3"/>
<name>E2BIK3_HARSA</name>
<dbReference type="Pfam" id="PF21010">
    <property type="entry name" value="HA2_C"/>
    <property type="match status" value="1"/>
</dbReference>
<dbReference type="InterPro" id="IPR027417">
    <property type="entry name" value="P-loop_NTPase"/>
</dbReference>
<reference evidence="12 13" key="1">
    <citation type="journal article" date="2010" name="Science">
        <title>Genomic comparison of the ants Camponotus floridanus and Harpegnathos saltator.</title>
        <authorList>
            <person name="Bonasio R."/>
            <person name="Zhang G."/>
            <person name="Ye C."/>
            <person name="Mutti N.S."/>
            <person name="Fang X."/>
            <person name="Qin N."/>
            <person name="Donahue G."/>
            <person name="Yang P."/>
            <person name="Li Q."/>
            <person name="Li C."/>
            <person name="Zhang P."/>
            <person name="Huang Z."/>
            <person name="Berger S.L."/>
            <person name="Reinberg D."/>
            <person name="Wang J."/>
            <person name="Liebig J."/>
        </authorList>
    </citation>
    <scope>NUCLEOTIDE SEQUENCE [LARGE SCALE GENOMIC DNA]</scope>
    <source>
        <strain evidence="12 13">R22 G/1</strain>
    </source>
</reference>
<keyword evidence="8" id="KW-0175">Coiled coil</keyword>
<dbReference type="STRING" id="610380.E2BIK3"/>
<evidence type="ECO:0000313" key="12">
    <source>
        <dbReference type="EMBL" id="EFN84450.1"/>
    </source>
</evidence>
<evidence type="ECO:0000256" key="5">
    <source>
        <dbReference type="ARBA" id="ARBA00022806"/>
    </source>
</evidence>
<feature type="region of interest" description="Disordered" evidence="9">
    <location>
        <begin position="536"/>
        <end position="570"/>
    </location>
</feature>
<dbReference type="EMBL" id="GL448516">
    <property type="protein sequence ID" value="EFN84450.1"/>
    <property type="molecule type" value="Genomic_DNA"/>
</dbReference>
<evidence type="ECO:0000256" key="2">
    <source>
        <dbReference type="ARBA" id="ARBA00012552"/>
    </source>
</evidence>
<dbReference type="PANTHER" id="PTHR18934:SF99">
    <property type="entry name" value="ATP-DEPENDENT RNA HELICASE DHX37-RELATED"/>
    <property type="match status" value="1"/>
</dbReference>
<proteinExistence type="inferred from homology"/>
<feature type="coiled-coil region" evidence="8">
    <location>
        <begin position="55"/>
        <end position="82"/>
    </location>
</feature>
<evidence type="ECO:0000256" key="9">
    <source>
        <dbReference type="SAM" id="MobiDB-lite"/>
    </source>
</evidence>
<feature type="compositionally biased region" description="Basic and acidic residues" evidence="9">
    <location>
        <begin position="540"/>
        <end position="550"/>
    </location>
</feature>
<dbReference type="Gene3D" id="3.40.50.300">
    <property type="entry name" value="P-loop containing nucleotide triphosphate hydrolases"/>
    <property type="match status" value="3"/>
</dbReference>
<evidence type="ECO:0000256" key="7">
    <source>
        <dbReference type="ARBA" id="ARBA00047984"/>
    </source>
</evidence>
<dbReference type="Pfam" id="PF07717">
    <property type="entry name" value="OB_NTP_bind"/>
    <property type="match status" value="1"/>
</dbReference>
<dbReference type="GO" id="GO:0000462">
    <property type="term" value="P:maturation of SSU-rRNA from tricistronic rRNA transcript (SSU-rRNA, 5.8S rRNA, LSU-rRNA)"/>
    <property type="evidence" value="ECO:0007669"/>
    <property type="project" value="TreeGrafter"/>
</dbReference>
<dbReference type="GO" id="GO:0005524">
    <property type="term" value="F:ATP binding"/>
    <property type="evidence" value="ECO:0007669"/>
    <property type="project" value="UniProtKB-KW"/>
</dbReference>
<dbReference type="CDD" id="cd18791">
    <property type="entry name" value="SF2_C_RHA"/>
    <property type="match status" value="1"/>
</dbReference>
<keyword evidence="3" id="KW-0547">Nucleotide-binding</keyword>
<organism evidence="13">
    <name type="scientific">Harpegnathos saltator</name>
    <name type="common">Jerdon's jumping ant</name>
    <dbReference type="NCBI Taxonomy" id="610380"/>
    <lineage>
        <taxon>Eukaryota</taxon>
        <taxon>Metazoa</taxon>
        <taxon>Ecdysozoa</taxon>
        <taxon>Arthropoda</taxon>
        <taxon>Hexapoda</taxon>
        <taxon>Insecta</taxon>
        <taxon>Pterygota</taxon>
        <taxon>Neoptera</taxon>
        <taxon>Endopterygota</taxon>
        <taxon>Hymenoptera</taxon>
        <taxon>Apocrita</taxon>
        <taxon>Aculeata</taxon>
        <taxon>Formicoidea</taxon>
        <taxon>Formicidae</taxon>
        <taxon>Ponerinae</taxon>
        <taxon>Ponerini</taxon>
        <taxon>Harpegnathos</taxon>
    </lineage>
</organism>
<dbReference type="InterPro" id="IPR056371">
    <property type="entry name" value="DHX37-like_C"/>
</dbReference>
<comment type="catalytic activity">
    <reaction evidence="7">
        <text>ATP + H2O = ADP + phosphate + H(+)</text>
        <dbReference type="Rhea" id="RHEA:13065"/>
        <dbReference type="ChEBI" id="CHEBI:15377"/>
        <dbReference type="ChEBI" id="CHEBI:15378"/>
        <dbReference type="ChEBI" id="CHEBI:30616"/>
        <dbReference type="ChEBI" id="CHEBI:43474"/>
        <dbReference type="ChEBI" id="CHEBI:456216"/>
        <dbReference type="EC" id="3.6.4.13"/>
    </reaction>
</comment>
<dbReference type="InterPro" id="IPR014001">
    <property type="entry name" value="Helicase_ATP-bd"/>
</dbReference>
<dbReference type="SMART" id="SM00382">
    <property type="entry name" value="AAA"/>
    <property type="match status" value="1"/>
</dbReference>
<dbReference type="SMART" id="SM00487">
    <property type="entry name" value="DEXDc"/>
    <property type="match status" value="1"/>
</dbReference>
<dbReference type="Pfam" id="PF23362">
    <property type="entry name" value="DHX37_C"/>
    <property type="match status" value="1"/>
</dbReference>
<dbReference type="GO" id="GO:0005730">
    <property type="term" value="C:nucleolus"/>
    <property type="evidence" value="ECO:0007669"/>
    <property type="project" value="TreeGrafter"/>
</dbReference>
<feature type="compositionally biased region" description="Basic and acidic residues" evidence="9">
    <location>
        <begin position="557"/>
        <end position="570"/>
    </location>
</feature>
<dbReference type="SMART" id="SM00847">
    <property type="entry name" value="HA2"/>
    <property type="match status" value="1"/>
</dbReference>
<keyword evidence="6" id="KW-0067">ATP-binding</keyword>
<dbReference type="OrthoDB" id="10025033at2759"/>
<dbReference type="InParanoid" id="E2BIK3"/>
<dbReference type="PROSITE" id="PS51194">
    <property type="entry name" value="HELICASE_CTER"/>
    <property type="match status" value="1"/>
</dbReference>
<sequence>MENVEIDNSNEVVVDFEHRADKYNNCNALVLPTKKRETKNVVKKVPTKLLSKKRRKELEKVVERKKKKLESAELLKELAKVQVPTVESQQYVSFTSLQNKGLKRLRGTEASKPELKRKINEEESSNTTKKYIRNNIKGSNKKKRLALLNNAKQEKVIYGPNVLGFEKSDDSDDSSENDTNNGNEDKAHITDNTPEVPAPEIVTSEKQDEDNFTEDAGNIKISNKNQESVEDDRNKFKKDAESKAVSKKTEELKKSTKEVRQNSIPQVCTPAVFVSVDRKPEMQAARMKLPIVAEEQVIVETINENPIVIITGETGSGKTTQVPQFLYEAGYARDKLIGITEPRRVAAMSMSKRVAEEMNLTEKEVSYLIRFEGNATKETKIKFMTDGVLLREIQNDFLLKKYSVIILDEAHERSVHTDILIGLLSRIVPLRNKRNIPLKLIIMSATLRIEEFVENKRLFKVKPPPVITIETRQFPVTIHFNRKTSQNYVNDALRQAIKIHSRLPEGGILVFLTGQQEVHTVVRKLRRAFPLPKRNKIKRTTLDNKTAPKEEADEEQSEKHSDSDDDFNAREALRRNRLRRKKRRFELPNINLDNYSVIPTADTDEDPISEGSDLDEDNEDFMDFVGLKDAQPLWVLPLYSLLPGHEQAKVFEPPPEGCRLCVVSTNVAETSLTIPNIKYVVDSGRCKTRVYDHVTGVSTYQICYVSKAAASQRAGRAGRTGPGHCYRLYSSAVYNDQFEEYSQSEIQRKPVDDLLLQMKAMNIIKVVNFPFPTPPKTLQLQSAEKRLTILGLLEQALNKQKGTYYTKLTPLGRSVAAFPVAPRYGKMLSLSHQQDLLKYTVLMVAALSVQEVLIEAYAAEGSVNSKWLQLRRAWAGTGHSLLLGDLMVLMKAIESAEFARSQGQLVSFCEENGLRHKAVVEIRKIRQQLTNEVNLITPDLNLAIDPKLSPPTDMQIRLLRQIVLTGMADQVAKKVMPNEVKEDQDKSKWKHAYRTPEMEEPVFMHSSCVLRKTSPEWVVYQEVYETNKIYMRGVTAVEVEWLPKFASGQCRLSEPLADPPPRYNKETGKIMCRVTGTFGRAAWTLPPMDIEYPLNMDGVRLFVYFFMDGQVCPKLKKFVPSLLSTPASITKPWAKLVQHIHPMTQVLSSRAIMSKDKLLEAWASDKQFLLSAYQKWLPQHMHTEVALMWPPL</sequence>
<dbReference type="OMA" id="KYAYHCA"/>
<dbReference type="FunFam" id="3.40.50.300:FF:000637">
    <property type="entry name" value="ATP-dependent RNA helicase DHX37/DHR1"/>
    <property type="match status" value="1"/>
</dbReference>
<evidence type="ECO:0000256" key="6">
    <source>
        <dbReference type="ARBA" id="ARBA00022840"/>
    </source>
</evidence>
<dbReference type="SMART" id="SM00490">
    <property type="entry name" value="HELICc"/>
    <property type="match status" value="1"/>
</dbReference>
<dbReference type="InterPro" id="IPR001650">
    <property type="entry name" value="Helicase_C-like"/>
</dbReference>
<dbReference type="PROSITE" id="PS00690">
    <property type="entry name" value="DEAH_ATP_HELICASE"/>
    <property type="match status" value="1"/>
</dbReference>
<dbReference type="InterPro" id="IPR011545">
    <property type="entry name" value="DEAD/DEAH_box_helicase_dom"/>
</dbReference>
<dbReference type="Pfam" id="PF00270">
    <property type="entry name" value="DEAD"/>
    <property type="match status" value="1"/>
</dbReference>
<evidence type="ECO:0000256" key="4">
    <source>
        <dbReference type="ARBA" id="ARBA00022801"/>
    </source>
</evidence>
<evidence type="ECO:0000256" key="8">
    <source>
        <dbReference type="SAM" id="Coils"/>
    </source>
</evidence>
<feature type="compositionally biased region" description="Basic and acidic residues" evidence="9">
    <location>
        <begin position="107"/>
        <end position="121"/>
    </location>
</feature>
<protein>
    <recommendedName>
        <fullName evidence="2">RNA helicase</fullName>
        <ecNumber evidence="2">3.6.4.13</ecNumber>
    </recommendedName>
</protein>
<dbReference type="InterPro" id="IPR003593">
    <property type="entry name" value="AAA+_ATPase"/>
</dbReference>
<evidence type="ECO:0000259" key="10">
    <source>
        <dbReference type="PROSITE" id="PS51192"/>
    </source>
</evidence>
<dbReference type="InterPro" id="IPR007502">
    <property type="entry name" value="Helicase-assoc_dom"/>
</dbReference>
<comment type="similarity">
    <text evidence="1">Belongs to the DEAD box helicase family. DEAH subfamily.</text>
</comment>
<feature type="domain" description="Helicase C-terminal" evidence="11">
    <location>
        <begin position="591"/>
        <end position="762"/>
    </location>
</feature>
<feature type="compositionally biased region" description="Basic and acidic residues" evidence="9">
    <location>
        <begin position="231"/>
        <end position="257"/>
    </location>
</feature>
<dbReference type="InterPro" id="IPR002464">
    <property type="entry name" value="DNA/RNA_helicase_DEAH_CS"/>
</dbReference>
<keyword evidence="5 12" id="KW-0347">Helicase</keyword>
<dbReference type="GO" id="GO:0003723">
    <property type="term" value="F:RNA binding"/>
    <property type="evidence" value="ECO:0007669"/>
    <property type="project" value="TreeGrafter"/>
</dbReference>
<dbReference type="Pfam" id="PF00271">
    <property type="entry name" value="Helicase_C"/>
    <property type="match status" value="1"/>
</dbReference>
<feature type="region of interest" description="Disordered" evidence="9">
    <location>
        <begin position="107"/>
        <end position="126"/>
    </location>
</feature>
<evidence type="ECO:0000259" key="11">
    <source>
        <dbReference type="PROSITE" id="PS51194"/>
    </source>
</evidence>
<keyword evidence="13" id="KW-1185">Reference proteome</keyword>
<dbReference type="EC" id="3.6.4.13" evidence="2"/>
<keyword evidence="4" id="KW-0378">Hydrolase</keyword>
<dbReference type="Gene3D" id="1.20.120.1080">
    <property type="match status" value="1"/>
</dbReference>
<feature type="domain" description="Helicase ATP-binding" evidence="10">
    <location>
        <begin position="299"/>
        <end position="465"/>
    </location>
</feature>
<dbReference type="InterPro" id="IPR011709">
    <property type="entry name" value="DEAD-box_helicase_OB_fold"/>
</dbReference>
<accession>E2BIK3</accession>
<dbReference type="CDD" id="cd17982">
    <property type="entry name" value="DEXHc_DHX37"/>
    <property type="match status" value="1"/>
</dbReference>
<evidence type="ECO:0000313" key="13">
    <source>
        <dbReference type="Proteomes" id="UP000008237"/>
    </source>
</evidence>
<gene>
    <name evidence="12" type="ORF">EAI_13140</name>
</gene>
<dbReference type="PANTHER" id="PTHR18934">
    <property type="entry name" value="ATP-DEPENDENT RNA HELICASE"/>
    <property type="match status" value="1"/>
</dbReference>
<dbReference type="Proteomes" id="UP000008237">
    <property type="component" value="Unassembled WGS sequence"/>
</dbReference>
<dbReference type="PROSITE" id="PS51192">
    <property type="entry name" value="HELICASE_ATP_BIND_1"/>
    <property type="match status" value="1"/>
</dbReference>
<evidence type="ECO:0000256" key="1">
    <source>
        <dbReference type="ARBA" id="ARBA00008792"/>
    </source>
</evidence>
<dbReference type="GO" id="GO:0003724">
    <property type="term" value="F:RNA helicase activity"/>
    <property type="evidence" value="ECO:0007669"/>
    <property type="project" value="UniProtKB-EC"/>
</dbReference>